<gene>
    <name evidence="1" type="ORF">ASZ90_009525</name>
</gene>
<dbReference type="AlphaFoldDB" id="A0A0W8FII5"/>
<reference evidence="1" key="1">
    <citation type="journal article" date="2015" name="Proc. Natl. Acad. Sci. U.S.A.">
        <title>Networks of energetic and metabolic interactions define dynamics in microbial communities.</title>
        <authorList>
            <person name="Embree M."/>
            <person name="Liu J.K."/>
            <person name="Al-Bassam M.M."/>
            <person name="Zengler K."/>
        </authorList>
    </citation>
    <scope>NUCLEOTIDE SEQUENCE</scope>
</reference>
<accession>A0A0W8FII5</accession>
<name>A0A0W8FII5_9ZZZZ</name>
<proteinExistence type="predicted"/>
<sequence length="38" mass="4526">MRSCIRLNTRKRQVVRFQPGIGYEESTSGIGRFFMEKF</sequence>
<evidence type="ECO:0000313" key="1">
    <source>
        <dbReference type="EMBL" id="KUG20725.1"/>
    </source>
</evidence>
<organism evidence="1">
    <name type="scientific">hydrocarbon metagenome</name>
    <dbReference type="NCBI Taxonomy" id="938273"/>
    <lineage>
        <taxon>unclassified sequences</taxon>
        <taxon>metagenomes</taxon>
        <taxon>ecological metagenomes</taxon>
    </lineage>
</organism>
<comment type="caution">
    <text evidence="1">The sequence shown here is derived from an EMBL/GenBank/DDBJ whole genome shotgun (WGS) entry which is preliminary data.</text>
</comment>
<dbReference type="EMBL" id="LNQE01001148">
    <property type="protein sequence ID" value="KUG20725.1"/>
    <property type="molecule type" value="Genomic_DNA"/>
</dbReference>
<protein>
    <submittedName>
        <fullName evidence="1">Uncharacterized protein</fullName>
    </submittedName>
</protein>